<organism evidence="6 7">
    <name type="scientific">Alkalimonas mucilaginosa</name>
    <dbReference type="NCBI Taxonomy" id="3057676"/>
    <lineage>
        <taxon>Bacteria</taxon>
        <taxon>Pseudomonadati</taxon>
        <taxon>Pseudomonadota</taxon>
        <taxon>Gammaproteobacteria</taxon>
        <taxon>Alkalimonas</taxon>
    </lineage>
</organism>
<evidence type="ECO:0000313" key="7">
    <source>
        <dbReference type="Proteomes" id="UP001339167"/>
    </source>
</evidence>
<accession>A0ABU7JGR7</accession>
<dbReference type="Gene3D" id="1.20.120.910">
    <property type="entry name" value="DksA, coiled-coil domain"/>
    <property type="match status" value="1"/>
</dbReference>
<dbReference type="PROSITE" id="PS51128">
    <property type="entry name" value="ZF_DKSA_2"/>
    <property type="match status" value="1"/>
</dbReference>
<evidence type="ECO:0000256" key="2">
    <source>
        <dbReference type="ARBA" id="ARBA00022771"/>
    </source>
</evidence>
<feature type="zinc finger region" description="dksA C4-type" evidence="4">
    <location>
        <begin position="87"/>
        <end position="111"/>
    </location>
</feature>
<dbReference type="InterPro" id="IPR000962">
    <property type="entry name" value="Znf_DskA_TraR"/>
</dbReference>
<keyword evidence="2" id="KW-0863">Zinc-finger</keyword>
<dbReference type="Pfam" id="PF01258">
    <property type="entry name" value="zf-dskA_traR"/>
    <property type="match status" value="1"/>
</dbReference>
<dbReference type="InterPro" id="IPR020458">
    <property type="entry name" value="Znf_DskA_TraR_CS"/>
</dbReference>
<name>A0ABU7JGR7_9GAMM</name>
<reference evidence="6 7" key="1">
    <citation type="submission" date="2023-06" db="EMBL/GenBank/DDBJ databases">
        <title>Alkalimonas sp., MEB004 an alkaliphilic bacterium isolated from Lonar Lake, India.</title>
        <authorList>
            <person name="Joshi A."/>
            <person name="Thite S."/>
        </authorList>
    </citation>
    <scope>NUCLEOTIDE SEQUENCE [LARGE SCALE GENOMIC DNA]</scope>
    <source>
        <strain evidence="6 7">MEB004</strain>
    </source>
</reference>
<dbReference type="RefSeq" id="WP_330087903.1">
    <property type="nucleotide sequence ID" value="NZ_JAUGZK010000006.1"/>
</dbReference>
<keyword evidence="1" id="KW-0479">Metal-binding</keyword>
<sequence>MSIRLNHLRTRLLEEQLQLQTQIMHFLNNQQNPDYQQLSLKLQQLPLPRWPELLLHWHTPDLKPLSLRLEAVQAALSQMEIGLYGICSDCESRIDAQRLEQDPAEQRCFRCTNHKTQITS</sequence>
<evidence type="ECO:0000256" key="3">
    <source>
        <dbReference type="ARBA" id="ARBA00022833"/>
    </source>
</evidence>
<feature type="domain" description="Zinc finger DksA/TraR C4-type" evidence="5">
    <location>
        <begin position="82"/>
        <end position="111"/>
    </location>
</feature>
<proteinExistence type="predicted"/>
<evidence type="ECO:0000256" key="1">
    <source>
        <dbReference type="ARBA" id="ARBA00022723"/>
    </source>
</evidence>
<dbReference type="PROSITE" id="PS01102">
    <property type="entry name" value="ZF_DKSA_1"/>
    <property type="match status" value="1"/>
</dbReference>
<dbReference type="SUPFAM" id="SSF57716">
    <property type="entry name" value="Glucocorticoid receptor-like (DNA-binding domain)"/>
    <property type="match status" value="1"/>
</dbReference>
<keyword evidence="7" id="KW-1185">Reference proteome</keyword>
<dbReference type="EMBL" id="JAUGZK010000006">
    <property type="protein sequence ID" value="MEE2024573.1"/>
    <property type="molecule type" value="Genomic_DNA"/>
</dbReference>
<dbReference type="Proteomes" id="UP001339167">
    <property type="component" value="Unassembled WGS sequence"/>
</dbReference>
<comment type="caution">
    <text evidence="6">The sequence shown here is derived from an EMBL/GenBank/DDBJ whole genome shotgun (WGS) entry which is preliminary data.</text>
</comment>
<evidence type="ECO:0000313" key="6">
    <source>
        <dbReference type="EMBL" id="MEE2024573.1"/>
    </source>
</evidence>
<protein>
    <submittedName>
        <fullName evidence="6">TraR/DksA C4-type zinc finger protein</fullName>
    </submittedName>
</protein>
<gene>
    <name evidence="6" type="ORF">QWF21_09970</name>
</gene>
<evidence type="ECO:0000259" key="5">
    <source>
        <dbReference type="Pfam" id="PF01258"/>
    </source>
</evidence>
<evidence type="ECO:0000256" key="4">
    <source>
        <dbReference type="PROSITE-ProRule" id="PRU00510"/>
    </source>
</evidence>
<keyword evidence="3" id="KW-0862">Zinc</keyword>